<dbReference type="RefSeq" id="WP_015179671.1">
    <property type="nucleotide sequence ID" value="NC_019730.1"/>
</dbReference>
<gene>
    <name evidence="2" type="ORF">Osc7112_6567</name>
</gene>
<reference evidence="2 3" key="1">
    <citation type="submission" date="2012-05" db="EMBL/GenBank/DDBJ databases">
        <title>Finished plasmid 2 of genome of Oscillatoria sp. PCC 7112.</title>
        <authorList>
            <consortium name="US DOE Joint Genome Institute"/>
            <person name="Gugger M."/>
            <person name="Coursin T."/>
            <person name="Rippka R."/>
            <person name="Tandeau De Marsac N."/>
            <person name="Huntemann M."/>
            <person name="Wei C.-L."/>
            <person name="Han J."/>
            <person name="Detter J.C."/>
            <person name="Han C."/>
            <person name="Tapia R."/>
            <person name="Davenport K."/>
            <person name="Daligault H."/>
            <person name="Erkkila T."/>
            <person name="Gu W."/>
            <person name="Munk A.C.C."/>
            <person name="Teshima H."/>
            <person name="Xu Y."/>
            <person name="Chain P."/>
            <person name="Chen A."/>
            <person name="Krypides N."/>
            <person name="Mavromatis K."/>
            <person name="Markowitz V."/>
            <person name="Szeto E."/>
            <person name="Ivanova N."/>
            <person name="Mikhailova N."/>
            <person name="Ovchinnikova G."/>
            <person name="Pagani I."/>
            <person name="Pati A."/>
            <person name="Goodwin L."/>
            <person name="Peters L."/>
            <person name="Pitluck S."/>
            <person name="Woyke T."/>
            <person name="Kerfeld C."/>
        </authorList>
    </citation>
    <scope>NUCLEOTIDE SEQUENCE [LARGE SCALE GENOMIC DNA]</scope>
    <source>
        <strain evidence="2 3">PCC 7112</strain>
        <plasmid evidence="2 3">pOSC7112.02</plasmid>
    </source>
</reference>
<proteinExistence type="predicted"/>
<dbReference type="Proteomes" id="UP000010478">
    <property type="component" value="Plasmid pOSC7112.02"/>
</dbReference>
<name>K9VRI0_9CYAN</name>
<keyword evidence="3" id="KW-1185">Reference proteome</keyword>
<accession>K9VRI0</accession>
<geneLocation type="plasmid" evidence="2 3">
    <name>pOSC7112.02</name>
</geneLocation>
<dbReference type="AlphaFoldDB" id="K9VRI0"/>
<organism evidence="2 3">
    <name type="scientific">Phormidium nigroviride PCC 7112</name>
    <dbReference type="NCBI Taxonomy" id="179408"/>
    <lineage>
        <taxon>Bacteria</taxon>
        <taxon>Bacillati</taxon>
        <taxon>Cyanobacteriota</taxon>
        <taxon>Cyanophyceae</taxon>
        <taxon>Oscillatoriophycideae</taxon>
        <taxon>Oscillatoriales</taxon>
        <taxon>Oscillatoriaceae</taxon>
        <taxon>Phormidium</taxon>
    </lineage>
</organism>
<protein>
    <submittedName>
        <fullName evidence="2">Uncharacterized protein</fullName>
    </submittedName>
</protein>
<evidence type="ECO:0000256" key="1">
    <source>
        <dbReference type="SAM" id="MobiDB-lite"/>
    </source>
</evidence>
<dbReference type="HOGENOM" id="CLU_3273752_0_0_3"/>
<sequence length="41" mass="4598">MQGFELTFRSNSTPNVPNIPTQYGQIEVATTTFRLNGQTHT</sequence>
<evidence type="ECO:0000313" key="3">
    <source>
        <dbReference type="Proteomes" id="UP000010478"/>
    </source>
</evidence>
<dbReference type="EMBL" id="CP003616">
    <property type="protein sequence ID" value="AFZ10698.1"/>
    <property type="molecule type" value="Genomic_DNA"/>
</dbReference>
<feature type="compositionally biased region" description="Polar residues" evidence="1">
    <location>
        <begin position="8"/>
        <end position="20"/>
    </location>
</feature>
<feature type="region of interest" description="Disordered" evidence="1">
    <location>
        <begin position="1"/>
        <end position="20"/>
    </location>
</feature>
<evidence type="ECO:0000313" key="2">
    <source>
        <dbReference type="EMBL" id="AFZ10698.1"/>
    </source>
</evidence>
<dbReference type="KEGG" id="oni:Osc7112_6567"/>
<keyword evidence="2" id="KW-0614">Plasmid</keyword>